<evidence type="ECO:0000256" key="4">
    <source>
        <dbReference type="ARBA" id="ARBA00022573"/>
    </source>
</evidence>
<evidence type="ECO:0000256" key="10">
    <source>
        <dbReference type="HAMAP-Rule" id="MF_00330"/>
    </source>
</evidence>
<evidence type="ECO:0000256" key="9">
    <source>
        <dbReference type="ARBA" id="ARBA00023285"/>
    </source>
</evidence>
<comment type="function">
    <text evidence="10">Part of the energy-coupling factor (ECF) transporter complex CbiMNOQ involved in cobalt import.</text>
</comment>
<organism evidence="11 12">
    <name type="scientific">Pelovirga terrestris</name>
    <dbReference type="NCBI Taxonomy" id="2771352"/>
    <lineage>
        <taxon>Bacteria</taxon>
        <taxon>Pseudomonadati</taxon>
        <taxon>Thermodesulfobacteriota</taxon>
        <taxon>Desulfuromonadia</taxon>
        <taxon>Geobacterales</taxon>
        <taxon>Geobacteraceae</taxon>
        <taxon>Pelovirga</taxon>
    </lineage>
</organism>
<comment type="caution">
    <text evidence="11">The sequence shown here is derived from an EMBL/GenBank/DDBJ whole genome shotgun (WGS) entry which is preliminary data.</text>
</comment>
<evidence type="ECO:0000256" key="6">
    <source>
        <dbReference type="ARBA" id="ARBA00022989"/>
    </source>
</evidence>
<dbReference type="UniPathway" id="UPA00148"/>
<keyword evidence="7 10" id="KW-0406">Ion transport</keyword>
<dbReference type="PANTHER" id="PTHR38662">
    <property type="entry name" value="COBALT TRANSPORT PROTEIN CBIN"/>
    <property type="match status" value="1"/>
</dbReference>
<dbReference type="GO" id="GO:0015087">
    <property type="term" value="F:cobalt ion transmembrane transporter activity"/>
    <property type="evidence" value="ECO:0007669"/>
    <property type="project" value="UniProtKB-UniRule"/>
</dbReference>
<comment type="subunit">
    <text evidence="10">Forms an energy-coupling factor (ECF) transporter complex composed of an ATP-binding protein (A component, CbiO), a transmembrane protein (T component, CbiQ) and 2 possible substrate-capture proteins (S components, CbiM and CbiN) of unknown stoichimetry.</text>
</comment>
<comment type="pathway">
    <text evidence="10">Cofactor biosynthesis; adenosylcobalamin biosynthesis.</text>
</comment>
<dbReference type="NCBIfam" id="TIGR01165">
    <property type="entry name" value="cbiN"/>
    <property type="match status" value="1"/>
</dbReference>
<dbReference type="HAMAP" id="MF_00330">
    <property type="entry name" value="CbiN"/>
    <property type="match status" value="1"/>
</dbReference>
<comment type="similarity">
    <text evidence="10">Belongs to the CbiN family.</text>
</comment>
<comment type="subcellular location">
    <subcellularLocation>
        <location evidence="10">Cell membrane</location>
        <topology evidence="10">Multi-pass membrane protein</topology>
    </subcellularLocation>
</comment>
<keyword evidence="6 10" id="KW-1133">Transmembrane helix</keyword>
<protein>
    <recommendedName>
        <fullName evidence="10">Cobalt transport protein CbiN</fullName>
    </recommendedName>
    <alternativeName>
        <fullName evidence="10">Energy-coupling factor transporter probable substrate-capture protein CbiN</fullName>
        <shortName evidence="10">ECF transporter S component CbiN</shortName>
    </alternativeName>
</protein>
<dbReference type="NCBIfam" id="NF002780">
    <property type="entry name" value="PRK02898.1"/>
    <property type="match status" value="1"/>
</dbReference>
<keyword evidence="9 10" id="KW-0170">Cobalt</keyword>
<accession>A0A8J6QWK8</accession>
<reference evidence="11" key="1">
    <citation type="submission" date="2020-09" db="EMBL/GenBank/DDBJ databases">
        <title>Pelobacter alkaliphilus sp. nov., a novel anaerobic arsenate-reducing bacterium from terrestrial mud volcano.</title>
        <authorList>
            <person name="Khomyakova M.A."/>
            <person name="Merkel A.Y."/>
            <person name="Slobodkin A.I."/>
        </authorList>
    </citation>
    <scope>NUCLEOTIDE SEQUENCE</scope>
    <source>
        <strain evidence="11">M08fum</strain>
    </source>
</reference>
<evidence type="ECO:0000313" key="11">
    <source>
        <dbReference type="EMBL" id="MBD1399828.1"/>
    </source>
</evidence>
<evidence type="ECO:0000256" key="2">
    <source>
        <dbReference type="ARBA" id="ARBA00022448"/>
    </source>
</evidence>
<dbReference type="RefSeq" id="WP_191154095.1">
    <property type="nucleotide sequence ID" value="NZ_JACWUN010000003.1"/>
</dbReference>
<keyword evidence="2 10" id="KW-0813">Transport</keyword>
<evidence type="ECO:0000313" key="12">
    <source>
        <dbReference type="Proteomes" id="UP000632828"/>
    </source>
</evidence>
<sequence length="105" mass="11590">MKKHQNLLLILAVILLALVPLGVVQTDEEETFTGADGEAMVVINQIAPDYEPWFSPFWEPPSAEVESLLFALQAALGGGFIGYYLGVSITRVRMRRAWQQGQPCA</sequence>
<name>A0A8J6QWK8_9BACT</name>
<keyword evidence="3 10" id="KW-1003">Cell membrane</keyword>
<gene>
    <name evidence="10" type="primary">cbiN</name>
    <name evidence="11" type="ORF">ICT70_04010</name>
</gene>
<dbReference type="Pfam" id="PF02553">
    <property type="entry name" value="CbiN"/>
    <property type="match status" value="1"/>
</dbReference>
<evidence type="ECO:0000256" key="1">
    <source>
        <dbReference type="ARBA" id="ARBA00022426"/>
    </source>
</evidence>
<keyword evidence="8 10" id="KW-0472">Membrane</keyword>
<dbReference type="GO" id="GO:0005886">
    <property type="term" value="C:plasma membrane"/>
    <property type="evidence" value="ECO:0007669"/>
    <property type="project" value="UniProtKB-SubCell"/>
</dbReference>
<keyword evidence="12" id="KW-1185">Reference proteome</keyword>
<keyword evidence="1 10" id="KW-0171">Cobalt transport</keyword>
<proteinExistence type="inferred from homology"/>
<dbReference type="EMBL" id="JACWUN010000003">
    <property type="protein sequence ID" value="MBD1399828.1"/>
    <property type="molecule type" value="Genomic_DNA"/>
</dbReference>
<dbReference type="Proteomes" id="UP000632828">
    <property type="component" value="Unassembled WGS sequence"/>
</dbReference>
<dbReference type="AlphaFoldDB" id="A0A8J6QWK8"/>
<feature type="transmembrane region" description="Helical" evidence="10">
    <location>
        <begin position="67"/>
        <end position="86"/>
    </location>
</feature>
<dbReference type="GO" id="GO:0009236">
    <property type="term" value="P:cobalamin biosynthetic process"/>
    <property type="evidence" value="ECO:0007669"/>
    <property type="project" value="UniProtKB-UniRule"/>
</dbReference>
<keyword evidence="5 10" id="KW-0812">Transmembrane</keyword>
<comment type="caution">
    <text evidence="10">Lacks conserved residue(s) required for the propagation of feature annotation.</text>
</comment>
<evidence type="ECO:0000256" key="7">
    <source>
        <dbReference type="ARBA" id="ARBA00023065"/>
    </source>
</evidence>
<evidence type="ECO:0000256" key="8">
    <source>
        <dbReference type="ARBA" id="ARBA00023136"/>
    </source>
</evidence>
<keyword evidence="4 10" id="KW-0169">Cobalamin biosynthesis</keyword>
<dbReference type="InterPro" id="IPR003705">
    <property type="entry name" value="CbiN"/>
</dbReference>
<evidence type="ECO:0000256" key="3">
    <source>
        <dbReference type="ARBA" id="ARBA00022475"/>
    </source>
</evidence>
<dbReference type="PANTHER" id="PTHR38662:SF1">
    <property type="entry name" value="COBALT TRANSPORT PROTEIN CBIN"/>
    <property type="match status" value="1"/>
</dbReference>
<evidence type="ECO:0000256" key="5">
    <source>
        <dbReference type="ARBA" id="ARBA00022692"/>
    </source>
</evidence>